<feature type="transmembrane region" description="Helical" evidence="8">
    <location>
        <begin position="42"/>
        <end position="66"/>
    </location>
</feature>
<evidence type="ECO:0000259" key="9">
    <source>
        <dbReference type="PROSITE" id="PS50125"/>
    </source>
</evidence>
<dbReference type="CDD" id="cd07302">
    <property type="entry name" value="CHD"/>
    <property type="match status" value="1"/>
</dbReference>
<feature type="transmembrane region" description="Helical" evidence="8">
    <location>
        <begin position="436"/>
        <end position="460"/>
    </location>
</feature>
<feature type="compositionally biased region" description="Acidic residues" evidence="7">
    <location>
        <begin position="1"/>
        <end position="10"/>
    </location>
</feature>
<dbReference type="Proteomes" id="UP001153069">
    <property type="component" value="Unassembled WGS sequence"/>
</dbReference>
<dbReference type="GO" id="GO:0001653">
    <property type="term" value="F:peptide receptor activity"/>
    <property type="evidence" value="ECO:0007669"/>
    <property type="project" value="TreeGrafter"/>
</dbReference>
<feature type="compositionally biased region" description="Polar residues" evidence="7">
    <location>
        <begin position="756"/>
        <end position="778"/>
    </location>
</feature>
<keyword evidence="6" id="KW-0456">Lyase</keyword>
<feature type="domain" description="Guanylate cyclase" evidence="9">
    <location>
        <begin position="542"/>
        <end position="676"/>
    </location>
</feature>
<evidence type="ECO:0000313" key="11">
    <source>
        <dbReference type="Proteomes" id="UP001153069"/>
    </source>
</evidence>
<evidence type="ECO:0000313" key="10">
    <source>
        <dbReference type="EMBL" id="CAB9509771.1"/>
    </source>
</evidence>
<keyword evidence="3" id="KW-0547">Nucleotide-binding</keyword>
<keyword evidence="10" id="KW-0675">Receptor</keyword>
<gene>
    <name evidence="10" type="ORF">SEMRO_404_G136000.1</name>
</gene>
<dbReference type="Pfam" id="PF00211">
    <property type="entry name" value="Guanylate_cyc"/>
    <property type="match status" value="1"/>
</dbReference>
<dbReference type="EMBL" id="CAICTM010000403">
    <property type="protein sequence ID" value="CAB9509771.1"/>
    <property type="molecule type" value="Genomic_DNA"/>
</dbReference>
<evidence type="ECO:0000256" key="4">
    <source>
        <dbReference type="ARBA" id="ARBA00022989"/>
    </source>
</evidence>
<keyword evidence="2 8" id="KW-0812">Transmembrane</keyword>
<reference evidence="10" key="1">
    <citation type="submission" date="2020-06" db="EMBL/GenBank/DDBJ databases">
        <authorList>
            <consortium name="Plant Systems Biology data submission"/>
        </authorList>
    </citation>
    <scope>NUCLEOTIDE SEQUENCE</scope>
    <source>
        <strain evidence="10">D6</strain>
    </source>
</reference>
<dbReference type="InterPro" id="IPR029787">
    <property type="entry name" value="Nucleotide_cyclase"/>
</dbReference>
<comment type="caution">
    <text evidence="10">The sequence shown here is derived from an EMBL/GenBank/DDBJ whole genome shotgun (WGS) entry which is preliminary data.</text>
</comment>
<organism evidence="10 11">
    <name type="scientific">Seminavis robusta</name>
    <dbReference type="NCBI Taxonomy" id="568900"/>
    <lineage>
        <taxon>Eukaryota</taxon>
        <taxon>Sar</taxon>
        <taxon>Stramenopiles</taxon>
        <taxon>Ochrophyta</taxon>
        <taxon>Bacillariophyta</taxon>
        <taxon>Bacillariophyceae</taxon>
        <taxon>Bacillariophycidae</taxon>
        <taxon>Naviculales</taxon>
        <taxon>Naviculaceae</taxon>
        <taxon>Seminavis</taxon>
    </lineage>
</organism>
<evidence type="ECO:0000256" key="8">
    <source>
        <dbReference type="SAM" id="Phobius"/>
    </source>
</evidence>
<keyword evidence="11" id="KW-1185">Reference proteome</keyword>
<evidence type="ECO:0000256" key="7">
    <source>
        <dbReference type="SAM" id="MobiDB-lite"/>
    </source>
</evidence>
<dbReference type="SUPFAM" id="SSF55073">
    <property type="entry name" value="Nucleotide cyclase"/>
    <property type="match status" value="1"/>
</dbReference>
<dbReference type="InterPro" id="IPR001054">
    <property type="entry name" value="A/G_cyclase"/>
</dbReference>
<dbReference type="GO" id="GO:0035556">
    <property type="term" value="P:intracellular signal transduction"/>
    <property type="evidence" value="ECO:0007669"/>
    <property type="project" value="InterPro"/>
</dbReference>
<evidence type="ECO:0000256" key="6">
    <source>
        <dbReference type="ARBA" id="ARBA00023239"/>
    </source>
</evidence>
<name>A0A9N8HD08_9STRA</name>
<dbReference type="PROSITE" id="PS50125">
    <property type="entry name" value="GUANYLATE_CYCLASE_2"/>
    <property type="match status" value="1"/>
</dbReference>
<accession>A0A9N8HD08</accession>
<sequence length="778" mass="86785">MAMETYDDESVGSHRNDDKKANQDLVEERKKLAQKENEAVRWLRIVVFVVLLVTAALVSVGVYVLLRKDQKDDFEHDYQANALKIIESFHQSVERYLEALDSLSIAYTNHAFVTGSVFPNVTLPDFEVRGANTRILGGAPVINFYPLITDETRPGWEAYVGETIGHYPQCMDADTEQRLIQDAILGLDYQVVEFEDPSPLPLTIKDIQADGSTPPAEPGAGPYLPIWQMTPAIPLHSVLLVNLLTHPSGKGAYNATVNTAQAVIEFASNLNEEHLGQTGFAYQLFLSHGQFRADFDEFIGDPTSSVGYPVFDSFNVKTRKVVGILATNFYWILYFKDILPSNARGIICVIENNHNQSFSYRIDGREAVYLGDGDLHDTKFDYLEVSADITEYITQKKGPQTRSYTSVDLNGDYSRYFLRVYPSQETEDQFIDNQPVLMLVLVICVFAFTSFVFVVYDWVIARRQRIVMERALASGAIVSSLFPSTVRDQIYEETTKKHIKKPEQSNWKLQTIRESQASNGDGGTDGPSQDNRHIAQVYQETTIMFADLAGFTQWSSTRTPTEVFDLLEAIYNEFDHLAKKKKVFKVETVGDCYVAVTGIPLPQEDHAVIMAKFANSCMQKMDEVTSSLVDKLGADTTDLKLRGGLHSGPVTGGVLRGEKGRFQLFGDTMNTASRMESNGLKGRIQVSRSTFDCLTAKGKSTWLTPREGKVHAKGKGEMQTYWLQLPTTGMETMSTVSSDYGFAKKIGESAHKDESTTQSSPDQTNSSESAANQVSVDV</sequence>
<evidence type="ECO:0000256" key="5">
    <source>
        <dbReference type="ARBA" id="ARBA00023136"/>
    </source>
</evidence>
<dbReference type="GO" id="GO:0007168">
    <property type="term" value="P:receptor guanylyl cyclase signaling pathway"/>
    <property type="evidence" value="ECO:0007669"/>
    <property type="project" value="TreeGrafter"/>
</dbReference>
<feature type="region of interest" description="Disordered" evidence="7">
    <location>
        <begin position="747"/>
        <end position="778"/>
    </location>
</feature>
<keyword evidence="4 8" id="KW-1133">Transmembrane helix</keyword>
<dbReference type="GO" id="GO:0004383">
    <property type="term" value="F:guanylate cyclase activity"/>
    <property type="evidence" value="ECO:0007669"/>
    <property type="project" value="TreeGrafter"/>
</dbReference>
<evidence type="ECO:0000256" key="1">
    <source>
        <dbReference type="ARBA" id="ARBA00004370"/>
    </source>
</evidence>
<proteinExistence type="predicted"/>
<dbReference type="PANTHER" id="PTHR11920">
    <property type="entry name" value="GUANYLYL CYCLASE"/>
    <property type="match status" value="1"/>
</dbReference>
<evidence type="ECO:0000256" key="2">
    <source>
        <dbReference type="ARBA" id="ARBA00022692"/>
    </source>
</evidence>
<evidence type="ECO:0000256" key="3">
    <source>
        <dbReference type="ARBA" id="ARBA00022741"/>
    </source>
</evidence>
<dbReference type="GO" id="GO:0004016">
    <property type="term" value="F:adenylate cyclase activity"/>
    <property type="evidence" value="ECO:0007669"/>
    <property type="project" value="TreeGrafter"/>
</dbReference>
<protein>
    <submittedName>
        <fullName evidence="10">Receptor-type guanylate cyclase gcy</fullName>
    </submittedName>
</protein>
<feature type="region of interest" description="Disordered" evidence="7">
    <location>
        <begin position="1"/>
        <end position="22"/>
    </location>
</feature>
<keyword evidence="5 8" id="KW-0472">Membrane</keyword>
<dbReference type="AlphaFoldDB" id="A0A9N8HD08"/>
<feature type="compositionally biased region" description="Basic and acidic residues" evidence="7">
    <location>
        <begin position="11"/>
        <end position="22"/>
    </location>
</feature>
<dbReference type="Gene3D" id="3.30.70.1230">
    <property type="entry name" value="Nucleotide cyclase"/>
    <property type="match status" value="1"/>
</dbReference>
<dbReference type="InterPro" id="IPR050401">
    <property type="entry name" value="Cyclic_nucleotide_synthase"/>
</dbReference>
<dbReference type="SMART" id="SM00044">
    <property type="entry name" value="CYCc"/>
    <property type="match status" value="1"/>
</dbReference>
<dbReference type="GO" id="GO:0005886">
    <property type="term" value="C:plasma membrane"/>
    <property type="evidence" value="ECO:0007669"/>
    <property type="project" value="TreeGrafter"/>
</dbReference>
<dbReference type="PANTHER" id="PTHR11920:SF335">
    <property type="entry name" value="GUANYLATE CYCLASE"/>
    <property type="match status" value="1"/>
</dbReference>
<dbReference type="GO" id="GO:0000166">
    <property type="term" value="F:nucleotide binding"/>
    <property type="evidence" value="ECO:0007669"/>
    <property type="project" value="UniProtKB-KW"/>
</dbReference>
<comment type="subcellular location">
    <subcellularLocation>
        <location evidence="1">Membrane</location>
    </subcellularLocation>
</comment>